<dbReference type="RefSeq" id="WP_193500002.1">
    <property type="nucleotide sequence ID" value="NZ_JADCKC010000001.1"/>
</dbReference>
<feature type="transmembrane region" description="Helical" evidence="1">
    <location>
        <begin position="89"/>
        <end position="110"/>
    </location>
</feature>
<dbReference type="EMBL" id="JADCKC010000001">
    <property type="protein sequence ID" value="MBE5036712.1"/>
    <property type="molecule type" value="Genomic_DNA"/>
</dbReference>
<feature type="transmembrane region" description="Helical" evidence="1">
    <location>
        <begin position="275"/>
        <end position="296"/>
    </location>
</feature>
<name>A0ABR9R0Q3_9FIRM</name>
<keyword evidence="3" id="KW-1185">Reference proteome</keyword>
<feature type="transmembrane region" description="Helical" evidence="1">
    <location>
        <begin position="122"/>
        <end position="139"/>
    </location>
</feature>
<feature type="transmembrane region" description="Helical" evidence="1">
    <location>
        <begin position="33"/>
        <end position="55"/>
    </location>
</feature>
<feature type="transmembrane region" description="Helical" evidence="1">
    <location>
        <begin position="159"/>
        <end position="177"/>
    </location>
</feature>
<comment type="caution">
    <text evidence="2">The sequence shown here is derived from an EMBL/GenBank/DDBJ whole genome shotgun (WGS) entry which is preliminary data.</text>
</comment>
<feature type="transmembrane region" description="Helical" evidence="1">
    <location>
        <begin position="189"/>
        <end position="210"/>
    </location>
</feature>
<proteinExistence type="predicted"/>
<organism evidence="2 3">
    <name type="scientific">Gemmiger gallinarum</name>
    <dbReference type="NCBI Taxonomy" id="2779354"/>
    <lineage>
        <taxon>Bacteria</taxon>
        <taxon>Bacillati</taxon>
        <taxon>Bacillota</taxon>
        <taxon>Clostridia</taxon>
        <taxon>Eubacteriales</taxon>
        <taxon>Gemmiger</taxon>
    </lineage>
</organism>
<keyword evidence="1" id="KW-0472">Membrane</keyword>
<accession>A0ABR9R0Q3</accession>
<keyword evidence="1" id="KW-1133">Transmembrane helix</keyword>
<evidence type="ECO:0000256" key="1">
    <source>
        <dbReference type="SAM" id="Phobius"/>
    </source>
</evidence>
<keyword evidence="1" id="KW-0812">Transmembrane</keyword>
<evidence type="ECO:0000313" key="3">
    <source>
        <dbReference type="Proteomes" id="UP000768567"/>
    </source>
</evidence>
<gene>
    <name evidence="2" type="ORF">INF35_02760</name>
</gene>
<protein>
    <submittedName>
        <fullName evidence="2">Uncharacterized protein</fullName>
    </submittedName>
</protein>
<reference evidence="2 3" key="1">
    <citation type="submission" date="2020-10" db="EMBL/GenBank/DDBJ databases">
        <title>ChiBAC.</title>
        <authorList>
            <person name="Zenner C."/>
            <person name="Hitch T.C.A."/>
            <person name="Clavel T."/>
        </authorList>
    </citation>
    <scope>NUCLEOTIDE SEQUENCE [LARGE SCALE GENOMIC DNA]</scope>
    <source>
        <strain evidence="2 3">DSM 109015</strain>
    </source>
</reference>
<evidence type="ECO:0000313" key="2">
    <source>
        <dbReference type="EMBL" id="MBE5036712.1"/>
    </source>
</evidence>
<feature type="transmembrane region" description="Helical" evidence="1">
    <location>
        <begin position="241"/>
        <end position="263"/>
    </location>
</feature>
<feature type="transmembrane region" description="Helical" evidence="1">
    <location>
        <begin position="62"/>
        <end position="83"/>
    </location>
</feature>
<dbReference type="Proteomes" id="UP000768567">
    <property type="component" value="Unassembled WGS sequence"/>
</dbReference>
<feature type="transmembrane region" description="Helical" evidence="1">
    <location>
        <begin position="308"/>
        <end position="326"/>
    </location>
</feature>
<sequence length="334" mass="36292">MKRDNPSLYGALQLGLFVNVLLRAQTLFWTREGLATLLSGILVTAAAGLVFARVWPLVQCRLLRWAFIALLLAGSVLDILSLWQLYVAVYPDVVSLFGICLTVLIPVAYLRRVSAIAQTANVVLGLLLAACVVLVLSVAERLRVVNLQTVALDAAAWRRAMGAQCTLYPELLLPALWPDHEKRGSHTVVRLAVFGAVFNVGVHLLLELFFGAAMPDAENPLHQAARCGALSVFDRLEWLQLIVWTMAVSVKLALHLYAVTRLAGGPRTDENSLTAMPFFAGYLALMLLLCAVAKNWDFAMMSAVRNAAAWGFTALAAGLGGIRWLTGFAAPKRA</sequence>